<reference evidence="2 3" key="1">
    <citation type="submission" date="2021-06" db="EMBL/GenBank/DDBJ databases">
        <authorList>
            <person name="Palmer J.M."/>
        </authorList>
    </citation>
    <scope>NUCLEOTIDE SEQUENCE [LARGE SCALE GENOMIC DNA]</scope>
    <source>
        <strain evidence="2 3">MEX-2019</strain>
        <tissue evidence="2">Muscle</tissue>
    </source>
</reference>
<feature type="compositionally biased region" description="Polar residues" evidence="1">
    <location>
        <begin position="114"/>
        <end position="132"/>
    </location>
</feature>
<gene>
    <name evidence="2" type="ORF">CRENBAI_018564</name>
</gene>
<feature type="compositionally biased region" description="Basic and acidic residues" evidence="1">
    <location>
        <begin position="64"/>
        <end position="78"/>
    </location>
</feature>
<evidence type="ECO:0000313" key="3">
    <source>
        <dbReference type="Proteomes" id="UP001311232"/>
    </source>
</evidence>
<name>A0AAV9R9S1_9TELE</name>
<feature type="compositionally biased region" description="Polar residues" evidence="1">
    <location>
        <begin position="139"/>
        <end position="149"/>
    </location>
</feature>
<evidence type="ECO:0000256" key="1">
    <source>
        <dbReference type="SAM" id="MobiDB-lite"/>
    </source>
</evidence>
<organism evidence="2 3">
    <name type="scientific">Crenichthys baileyi</name>
    <name type="common">White River springfish</name>
    <dbReference type="NCBI Taxonomy" id="28760"/>
    <lineage>
        <taxon>Eukaryota</taxon>
        <taxon>Metazoa</taxon>
        <taxon>Chordata</taxon>
        <taxon>Craniata</taxon>
        <taxon>Vertebrata</taxon>
        <taxon>Euteleostomi</taxon>
        <taxon>Actinopterygii</taxon>
        <taxon>Neopterygii</taxon>
        <taxon>Teleostei</taxon>
        <taxon>Neoteleostei</taxon>
        <taxon>Acanthomorphata</taxon>
        <taxon>Ovalentaria</taxon>
        <taxon>Atherinomorphae</taxon>
        <taxon>Cyprinodontiformes</taxon>
        <taxon>Goodeidae</taxon>
        <taxon>Crenichthys</taxon>
    </lineage>
</organism>
<evidence type="ECO:0000313" key="2">
    <source>
        <dbReference type="EMBL" id="KAK5606569.1"/>
    </source>
</evidence>
<feature type="compositionally biased region" description="Basic residues" evidence="1">
    <location>
        <begin position="152"/>
        <end position="163"/>
    </location>
</feature>
<dbReference type="Proteomes" id="UP001311232">
    <property type="component" value="Unassembled WGS sequence"/>
</dbReference>
<feature type="region of interest" description="Disordered" evidence="1">
    <location>
        <begin position="1"/>
        <end position="176"/>
    </location>
</feature>
<proteinExistence type="predicted"/>
<accession>A0AAV9R9S1</accession>
<dbReference type="AlphaFoldDB" id="A0AAV9R9S1"/>
<comment type="caution">
    <text evidence="2">The sequence shown here is derived from an EMBL/GenBank/DDBJ whole genome shotgun (WGS) entry which is preliminary data.</text>
</comment>
<dbReference type="EMBL" id="JAHHUM010002062">
    <property type="protein sequence ID" value="KAK5606569.1"/>
    <property type="molecule type" value="Genomic_DNA"/>
</dbReference>
<protein>
    <submittedName>
        <fullName evidence="2">Uncharacterized protein</fullName>
    </submittedName>
</protein>
<feature type="compositionally biased region" description="Polar residues" evidence="1">
    <location>
        <begin position="27"/>
        <end position="40"/>
    </location>
</feature>
<sequence length="198" mass="21818">MGREGLGGKMLPREPAPRLTPEPPKPSNSIPSADMQSPAQRSHRPPTKRSQPEACAAMTNRCHLTTEKRAEQPAEHNKNTPHKVGHMTNMPNDPRTNGAKPAERPVPDAWHCTVATTRQAGQKKTSQNNTEAANKKHPTQNGRPTQMQAPGQHRHMHPPKTNKPKPPGPARQVMTSLRKDQVLEKAAKSRFIGVVVLE</sequence>
<keyword evidence="3" id="KW-1185">Reference proteome</keyword>